<evidence type="ECO:0000256" key="1">
    <source>
        <dbReference type="ARBA" id="ARBA00023002"/>
    </source>
</evidence>
<organism evidence="3 4">
    <name type="scientific">Jiangella alba</name>
    <dbReference type="NCBI Taxonomy" id="561176"/>
    <lineage>
        <taxon>Bacteria</taxon>
        <taxon>Bacillati</taxon>
        <taxon>Actinomycetota</taxon>
        <taxon>Actinomycetes</taxon>
        <taxon>Jiangellales</taxon>
        <taxon>Jiangellaceae</taxon>
        <taxon>Jiangella</taxon>
    </lineage>
</organism>
<dbReference type="Pfam" id="PF00296">
    <property type="entry name" value="Bac_luciferase"/>
    <property type="match status" value="1"/>
</dbReference>
<dbReference type="AlphaFoldDB" id="A0A1H5PL79"/>
<dbReference type="SUPFAM" id="SSF51679">
    <property type="entry name" value="Bacterial luciferase-like"/>
    <property type="match status" value="1"/>
</dbReference>
<dbReference type="STRING" id="561176.SAMN04488561_4649"/>
<dbReference type="InterPro" id="IPR050564">
    <property type="entry name" value="F420-G6PD/mer"/>
</dbReference>
<sequence length="322" mass="33332">MRLAFSLSGHRPSRSAVAAAVAAEEAGFDEVWVTEDYVERGAFALAGAIAQATSSVQVGIGVVNPWTRHPVVLAMEFATLDELSGGRALAGLGASNERWMTGQLGIPFDRPLSRLAESVSVVRRLLAGEHVRHSGPAYTVDAALSFRPLRPDLPIVLGVKGPRALELAAESADGVLLSILAGPSYIESVRSVVGPSMRLAGYVGLSVADSGAEARDRIRPLVARFLGIHGDHLITRSAGLSASSCAEFRAGLVAGAPRVDLVTDDLLDRLVAAGTPDEVAAAFARFAAAGLDVAVVRDDPDVAPEEILQQAADAMAGGSVGS</sequence>
<dbReference type="InterPro" id="IPR036661">
    <property type="entry name" value="Luciferase-like_sf"/>
</dbReference>
<gene>
    <name evidence="3" type="ORF">SAMN04488561_4649</name>
</gene>
<dbReference type="RefSeq" id="WP_069109438.1">
    <property type="nucleotide sequence ID" value="NZ_FNUC01000004.1"/>
</dbReference>
<keyword evidence="1" id="KW-0560">Oxidoreductase</keyword>
<evidence type="ECO:0000313" key="3">
    <source>
        <dbReference type="EMBL" id="SEF14479.1"/>
    </source>
</evidence>
<evidence type="ECO:0000259" key="2">
    <source>
        <dbReference type="Pfam" id="PF00296"/>
    </source>
</evidence>
<dbReference type="GO" id="GO:0016705">
    <property type="term" value="F:oxidoreductase activity, acting on paired donors, with incorporation or reduction of molecular oxygen"/>
    <property type="evidence" value="ECO:0007669"/>
    <property type="project" value="InterPro"/>
</dbReference>
<dbReference type="CDD" id="cd01097">
    <property type="entry name" value="Tetrahydromethanopterin_reductase"/>
    <property type="match status" value="1"/>
</dbReference>
<dbReference type="PANTHER" id="PTHR43244">
    <property type="match status" value="1"/>
</dbReference>
<feature type="domain" description="Luciferase-like" evidence="2">
    <location>
        <begin position="12"/>
        <end position="292"/>
    </location>
</feature>
<accession>A0A1H5PL79</accession>
<dbReference type="Gene3D" id="3.20.20.30">
    <property type="entry name" value="Luciferase-like domain"/>
    <property type="match status" value="1"/>
</dbReference>
<dbReference type="InterPro" id="IPR011251">
    <property type="entry name" value="Luciferase-like_dom"/>
</dbReference>
<dbReference type="Proteomes" id="UP000181980">
    <property type="component" value="Unassembled WGS sequence"/>
</dbReference>
<dbReference type="EMBL" id="FNUC01000004">
    <property type="protein sequence ID" value="SEF14479.1"/>
    <property type="molecule type" value="Genomic_DNA"/>
</dbReference>
<name>A0A1H5PL79_9ACTN</name>
<evidence type="ECO:0000313" key="4">
    <source>
        <dbReference type="Proteomes" id="UP000181980"/>
    </source>
</evidence>
<dbReference type="PANTHER" id="PTHR43244:SF1">
    <property type="entry name" value="5,10-METHYLENETETRAHYDROMETHANOPTERIN REDUCTASE"/>
    <property type="match status" value="1"/>
</dbReference>
<keyword evidence="4" id="KW-1185">Reference proteome</keyword>
<protein>
    <submittedName>
        <fullName evidence="3">Methylenetetrahydromethanopterin reductase</fullName>
    </submittedName>
</protein>
<proteinExistence type="predicted"/>
<dbReference type="OrthoDB" id="675245at2"/>
<reference evidence="4" key="1">
    <citation type="submission" date="2016-10" db="EMBL/GenBank/DDBJ databases">
        <authorList>
            <person name="Varghese N."/>
            <person name="Submissions S."/>
        </authorList>
    </citation>
    <scope>NUCLEOTIDE SEQUENCE [LARGE SCALE GENOMIC DNA]</scope>
    <source>
        <strain evidence="4">DSM 45237</strain>
    </source>
</reference>